<feature type="domain" description="Ran-GTPase activating protein 1 C-terminal" evidence="5">
    <location>
        <begin position="407"/>
        <end position="580"/>
    </location>
</feature>
<dbReference type="GO" id="GO:0016787">
    <property type="term" value="F:hydrolase activity"/>
    <property type="evidence" value="ECO:0007669"/>
    <property type="project" value="UniProtKB-KW"/>
</dbReference>
<keyword evidence="2" id="KW-0433">Leucine-rich repeat</keyword>
<evidence type="ECO:0000256" key="3">
    <source>
        <dbReference type="ARBA" id="ARBA00022737"/>
    </source>
</evidence>
<dbReference type="InterPro" id="IPR027038">
    <property type="entry name" value="RanGap"/>
</dbReference>
<dbReference type="CDD" id="cd00116">
    <property type="entry name" value="LRR_RI"/>
    <property type="match status" value="1"/>
</dbReference>
<evidence type="ECO:0000259" key="5">
    <source>
        <dbReference type="Pfam" id="PF07834"/>
    </source>
</evidence>
<dbReference type="InterPro" id="IPR036720">
    <property type="entry name" value="RanGAP1_C_sf"/>
</dbReference>
<dbReference type="AlphaFoldDB" id="A0A1L4A1S9"/>
<dbReference type="EC" id="3.6.4.12" evidence="6"/>
<dbReference type="PANTHER" id="PTHR24113:SF12">
    <property type="entry name" value="RAN GTPASE-ACTIVATING PROTEIN 1"/>
    <property type="match status" value="1"/>
</dbReference>
<protein>
    <submittedName>
        <fullName evidence="6">Ran GTPase activating protein1</fullName>
        <ecNumber evidence="6">3.6.4.12</ecNumber>
    </submittedName>
</protein>
<dbReference type="GO" id="GO:0005829">
    <property type="term" value="C:cytosol"/>
    <property type="evidence" value="ECO:0007669"/>
    <property type="project" value="TreeGrafter"/>
</dbReference>
<dbReference type="InterPro" id="IPR009109">
    <property type="entry name" value="Ran_GTPase_activating_1_C"/>
</dbReference>
<keyword evidence="6" id="KW-0378">Hydrolase</keyword>
<dbReference type="Gene3D" id="3.80.10.10">
    <property type="entry name" value="Ribonuclease Inhibitor"/>
    <property type="match status" value="1"/>
</dbReference>
<dbReference type="GO" id="GO:0005096">
    <property type="term" value="F:GTPase activator activity"/>
    <property type="evidence" value="ECO:0007669"/>
    <property type="project" value="UniProtKB-KW"/>
</dbReference>
<dbReference type="GO" id="GO:0005634">
    <property type="term" value="C:nucleus"/>
    <property type="evidence" value="ECO:0007669"/>
    <property type="project" value="TreeGrafter"/>
</dbReference>
<dbReference type="PANTHER" id="PTHR24113">
    <property type="entry name" value="RAN GTPASE-ACTIVATING PROTEIN 1"/>
    <property type="match status" value="1"/>
</dbReference>
<dbReference type="GO" id="GO:0003678">
    <property type="term" value="F:DNA helicase activity"/>
    <property type="evidence" value="ECO:0007669"/>
    <property type="project" value="UniProtKB-EC"/>
</dbReference>
<accession>A0A1L4A1S9</accession>
<dbReference type="EMBL" id="KU133478">
    <property type="protein sequence ID" value="API61856.1"/>
    <property type="molecule type" value="mRNA"/>
</dbReference>
<dbReference type="InterPro" id="IPR032675">
    <property type="entry name" value="LRR_dom_sf"/>
</dbReference>
<evidence type="ECO:0000256" key="1">
    <source>
        <dbReference type="ARBA" id="ARBA00022468"/>
    </source>
</evidence>
<keyword evidence="1" id="KW-0343">GTPase activation</keyword>
<feature type="compositionally biased region" description="Acidic residues" evidence="4">
    <location>
        <begin position="358"/>
        <end position="396"/>
    </location>
</feature>
<dbReference type="GO" id="GO:0006913">
    <property type="term" value="P:nucleocytoplasmic transport"/>
    <property type="evidence" value="ECO:0007669"/>
    <property type="project" value="TreeGrafter"/>
</dbReference>
<evidence type="ECO:0000313" key="6">
    <source>
        <dbReference type="EMBL" id="API61856.1"/>
    </source>
</evidence>
<organism evidence="6">
    <name type="scientific">Locusta migratoria</name>
    <name type="common">Migratory locust</name>
    <dbReference type="NCBI Taxonomy" id="7004"/>
    <lineage>
        <taxon>Eukaryota</taxon>
        <taxon>Metazoa</taxon>
        <taxon>Ecdysozoa</taxon>
        <taxon>Arthropoda</taxon>
        <taxon>Hexapoda</taxon>
        <taxon>Insecta</taxon>
        <taxon>Pterygota</taxon>
        <taxon>Neoptera</taxon>
        <taxon>Polyneoptera</taxon>
        <taxon>Orthoptera</taxon>
        <taxon>Caelifera</taxon>
        <taxon>Acrididea</taxon>
        <taxon>Acridomorpha</taxon>
        <taxon>Acridoidea</taxon>
        <taxon>Acrididae</taxon>
        <taxon>Oedipodinae</taxon>
        <taxon>Locusta</taxon>
    </lineage>
</organism>
<proteinExistence type="evidence at transcript level"/>
<sequence length="584" mass="63352">MSFAELEEVTKKLGKTNIEGNGVSFAGKSLKLDTEADAKEVVDAISSCEDMQFLNMEGNTLGVDAAKAIAKALESHKEFKQALWKDMFTGRMKTEIPLALKHLSSGLMLAGAQLTVLDLSDNAFGPVGVEGLVTLLMSSTCYSLEVLKLNNNGLGITGGKMLAKGLLDCHRNSKSAGRPLALKVFIAGRNRLENEGAKALAEVFKTVGTLEHLSMPQNGIYHVGVTAICEALKLNPNLRILDLNDNTLTAKGALSIANALSSLHKLEEINLGDCLLKTKGATLLATALKNGHLLLKEVHLGYNEIGAKGGLALAEAMRNKGNLKNLVLQGNQFGEQGIQDLKSELKHSGRIGALGSLSEDEDEDEEEEGGGDDDDEEEEEDSGSESEEENSAAEQLEEEVVHIEITDNKPVSQIKEDIKINLKTFLDSPTAENFASIESGHAEAIIAETKRYPKEKFLEKFMPLLMAVSSLSTSNSETANSSVLSCCSTLYKELFDWANTVENISIVNNSLLAHLGLIKSEDKNLKPPQNVEGCLLALDYAVKQDYFPQSTKDTLMVFLDRATRIQVNSSAKQRLLSNLQQRQM</sequence>
<dbReference type="GO" id="GO:0048471">
    <property type="term" value="C:perinuclear region of cytoplasm"/>
    <property type="evidence" value="ECO:0007669"/>
    <property type="project" value="TreeGrafter"/>
</dbReference>
<evidence type="ECO:0000256" key="4">
    <source>
        <dbReference type="SAM" id="MobiDB-lite"/>
    </source>
</evidence>
<dbReference type="SMART" id="SM00368">
    <property type="entry name" value="LRR_RI"/>
    <property type="match status" value="9"/>
</dbReference>
<reference evidence="6" key="1">
    <citation type="submission" date="2015-11" db="EMBL/GenBank/DDBJ databases">
        <authorList>
            <person name="Zhang Y."/>
            <person name="Guo Z."/>
        </authorList>
    </citation>
    <scope>NUCLEOTIDE SEQUENCE</scope>
    <source>
        <strain evidence="6">Locust 00003</strain>
    </source>
</reference>
<keyword evidence="3" id="KW-0677">Repeat</keyword>
<dbReference type="SUPFAM" id="SSF69099">
    <property type="entry name" value="Ran-GTPase activating protein 1 (RanGAP1), C-terminal domain"/>
    <property type="match status" value="1"/>
</dbReference>
<feature type="region of interest" description="Disordered" evidence="4">
    <location>
        <begin position="349"/>
        <end position="396"/>
    </location>
</feature>
<dbReference type="SUPFAM" id="SSF52047">
    <property type="entry name" value="RNI-like"/>
    <property type="match status" value="1"/>
</dbReference>
<dbReference type="Pfam" id="PF13516">
    <property type="entry name" value="LRR_6"/>
    <property type="match status" value="3"/>
</dbReference>
<evidence type="ECO:0000256" key="2">
    <source>
        <dbReference type="ARBA" id="ARBA00022614"/>
    </source>
</evidence>
<dbReference type="Gene3D" id="1.25.40.200">
    <property type="entry name" value="Ran-GTPase activating protein 1, C-terminal domain"/>
    <property type="match status" value="1"/>
</dbReference>
<dbReference type="Pfam" id="PF07834">
    <property type="entry name" value="RanGAP1_C"/>
    <property type="match status" value="1"/>
</dbReference>
<name>A0A1L4A1S9_LOCMI</name>
<dbReference type="InterPro" id="IPR001611">
    <property type="entry name" value="Leu-rich_rpt"/>
</dbReference>
<dbReference type="GO" id="GO:0007165">
    <property type="term" value="P:signal transduction"/>
    <property type="evidence" value="ECO:0007669"/>
    <property type="project" value="InterPro"/>
</dbReference>
<dbReference type="GO" id="GO:0031267">
    <property type="term" value="F:small GTPase binding"/>
    <property type="evidence" value="ECO:0007669"/>
    <property type="project" value="TreeGrafter"/>
</dbReference>